<feature type="transmembrane region" description="Helical" evidence="1">
    <location>
        <begin position="70"/>
        <end position="92"/>
    </location>
</feature>
<dbReference type="SUPFAM" id="SSF103473">
    <property type="entry name" value="MFS general substrate transporter"/>
    <property type="match status" value="1"/>
</dbReference>
<gene>
    <name evidence="2" type="ORF">ACFQJ7_09700</name>
</gene>
<proteinExistence type="predicted"/>
<dbReference type="Pfam" id="PF06197">
    <property type="entry name" value="DUF998"/>
    <property type="match status" value="1"/>
</dbReference>
<evidence type="ECO:0000256" key="1">
    <source>
        <dbReference type="SAM" id="Phobius"/>
    </source>
</evidence>
<reference evidence="2 3" key="1">
    <citation type="journal article" date="2014" name="Int. J. Syst. Evol. Microbiol.">
        <title>Complete genome sequence of Corynebacterium casei LMG S-19264T (=DSM 44701T), isolated from a smear-ripened cheese.</title>
        <authorList>
            <consortium name="US DOE Joint Genome Institute (JGI-PGF)"/>
            <person name="Walter F."/>
            <person name="Albersmeier A."/>
            <person name="Kalinowski J."/>
            <person name="Ruckert C."/>
        </authorList>
    </citation>
    <scope>NUCLEOTIDE SEQUENCE [LARGE SCALE GENOMIC DNA]</scope>
    <source>
        <strain evidence="2 3">CGMCC 4.7215</strain>
    </source>
</reference>
<sequence length="215" mass="23374">MQQADTDERHAKRAETRSHLFDRATVWSGIVAPVLALGCVALSTLIASSAEFTWAGKALSDLGRREASTFWLFNGGLFGGGTIGVFFTRPLWRHATNRVERLSVVSFLISVTSLALIGVFYLPRDPHGFVAMLFFVGGPITHVLYGIGLLQRGETRGGWLSVGFGVVHVFAWSGWFGYIAATGSSDYFAVPEMLAALAFGGWAIAVTRQLQRETT</sequence>
<protein>
    <submittedName>
        <fullName evidence="2">DUF998 domain-containing protein</fullName>
    </submittedName>
</protein>
<keyword evidence="1" id="KW-0472">Membrane</keyword>
<feature type="transmembrane region" description="Helical" evidence="1">
    <location>
        <begin position="104"/>
        <end position="122"/>
    </location>
</feature>
<dbReference type="AlphaFoldDB" id="A0ABD5X5A6"/>
<feature type="transmembrane region" description="Helical" evidence="1">
    <location>
        <begin position="26"/>
        <end position="50"/>
    </location>
</feature>
<keyword evidence="1" id="KW-0812">Transmembrane</keyword>
<dbReference type="InterPro" id="IPR036259">
    <property type="entry name" value="MFS_trans_sf"/>
</dbReference>
<dbReference type="InterPro" id="IPR009339">
    <property type="entry name" value="DUF998"/>
</dbReference>
<organism evidence="2 3">
    <name type="scientific">Halovenus rubra</name>
    <dbReference type="NCBI Taxonomy" id="869890"/>
    <lineage>
        <taxon>Archaea</taxon>
        <taxon>Methanobacteriati</taxon>
        <taxon>Methanobacteriota</taxon>
        <taxon>Stenosarchaea group</taxon>
        <taxon>Halobacteria</taxon>
        <taxon>Halobacteriales</taxon>
        <taxon>Haloarculaceae</taxon>
        <taxon>Halovenus</taxon>
    </lineage>
</organism>
<dbReference type="EMBL" id="JBHSZQ010000020">
    <property type="protein sequence ID" value="MFC7126305.1"/>
    <property type="molecule type" value="Genomic_DNA"/>
</dbReference>
<feature type="transmembrane region" description="Helical" evidence="1">
    <location>
        <begin position="187"/>
        <end position="206"/>
    </location>
</feature>
<evidence type="ECO:0000313" key="3">
    <source>
        <dbReference type="Proteomes" id="UP001596414"/>
    </source>
</evidence>
<feature type="transmembrane region" description="Helical" evidence="1">
    <location>
        <begin position="159"/>
        <end position="181"/>
    </location>
</feature>
<dbReference type="PANTHER" id="PTHR42241">
    <property type="entry name" value="HYPOTHETICAL MEMBRANE PROTEIN, CONSERVED, DUF998 FAMILY"/>
    <property type="match status" value="1"/>
</dbReference>
<name>A0ABD5X5A6_9EURY</name>
<dbReference type="PANTHER" id="PTHR42241:SF2">
    <property type="entry name" value="HYPOTHETICAL MEMBRANE PROTEIN, CONSERVED, DUF998 FAMILY"/>
    <property type="match status" value="1"/>
</dbReference>
<dbReference type="RefSeq" id="WP_267635858.1">
    <property type="nucleotide sequence ID" value="NZ_JAODIY010000001.1"/>
</dbReference>
<comment type="caution">
    <text evidence="2">The sequence shown here is derived from an EMBL/GenBank/DDBJ whole genome shotgun (WGS) entry which is preliminary data.</text>
</comment>
<feature type="transmembrane region" description="Helical" evidence="1">
    <location>
        <begin position="128"/>
        <end position="147"/>
    </location>
</feature>
<dbReference type="Proteomes" id="UP001596414">
    <property type="component" value="Unassembled WGS sequence"/>
</dbReference>
<keyword evidence="1" id="KW-1133">Transmembrane helix</keyword>
<accession>A0ABD5X5A6</accession>
<evidence type="ECO:0000313" key="2">
    <source>
        <dbReference type="EMBL" id="MFC7126305.1"/>
    </source>
</evidence>